<evidence type="ECO:0000313" key="1">
    <source>
        <dbReference type="EMBL" id="PDS23408.1"/>
    </source>
</evidence>
<dbReference type="EMBL" id="PCMW01000061">
    <property type="protein sequence ID" value="PDS23408.1"/>
    <property type="molecule type" value="Genomic_DNA"/>
</dbReference>
<dbReference type="SUPFAM" id="SSF53448">
    <property type="entry name" value="Nucleotide-diphospho-sugar transferases"/>
    <property type="match status" value="1"/>
</dbReference>
<dbReference type="AlphaFoldDB" id="A0A2H3KA85"/>
<organism evidence="1 2">
    <name type="scientific">Flavobacterium branchiophilum</name>
    <dbReference type="NCBI Taxonomy" id="55197"/>
    <lineage>
        <taxon>Bacteria</taxon>
        <taxon>Pseudomonadati</taxon>
        <taxon>Bacteroidota</taxon>
        <taxon>Flavobacteriia</taxon>
        <taxon>Flavobacteriales</taxon>
        <taxon>Flavobacteriaceae</taxon>
        <taxon>Flavobacterium</taxon>
    </lineage>
</organism>
<sequence length="272" mass="31877">MKSQYKISIIFRTCDKVNAVHGSPRPFGLDKLSLIKLCFKSLVHAIKNIDHSIYVVADDISLELKNFILQYNIHLIEGVYGNDNSLRETFKIASTIPPNEYIYFCEDDYLHTPDCFEKIGDLIDNYDAIFPSKIQYNFSFGTIKRNFTIFSINRFFKKPDLMIFPCDYPDRYIPKGRSKSNIFTVNNTHWREVNDVTFTFLIQSKTFKKHEKTFFKSAHKANDRFLSRTLIGKHFFFNKTFCLSPMPSLSNHMHTETMSPVVNWEQVAKQVE</sequence>
<reference evidence="1 2" key="1">
    <citation type="submission" date="2017-09" db="EMBL/GenBank/DDBJ databases">
        <title>Whole genomes of Flavobacteriaceae.</title>
        <authorList>
            <person name="Stine C."/>
            <person name="Li C."/>
            <person name="Tadesse D."/>
        </authorList>
    </citation>
    <scope>NUCLEOTIDE SEQUENCE [LARGE SCALE GENOMIC DNA]</scope>
    <source>
        <strain evidence="1 2">ATCC 35036</strain>
    </source>
</reference>
<dbReference type="RefSeq" id="WP_097554453.1">
    <property type="nucleotide sequence ID" value="NZ_PCMW01000061.1"/>
</dbReference>
<dbReference type="OrthoDB" id="1351853at2"/>
<dbReference type="InterPro" id="IPR029044">
    <property type="entry name" value="Nucleotide-diphossugar_trans"/>
</dbReference>
<name>A0A2H3KA85_9FLAO</name>
<gene>
    <name evidence="1" type="ORF">B0A77_10925</name>
</gene>
<evidence type="ECO:0000313" key="2">
    <source>
        <dbReference type="Proteomes" id="UP000220828"/>
    </source>
</evidence>
<comment type="caution">
    <text evidence="1">The sequence shown here is derived from an EMBL/GenBank/DDBJ whole genome shotgun (WGS) entry which is preliminary data.</text>
</comment>
<protein>
    <recommendedName>
        <fullName evidence="3">Glycosyl transferase family 2</fullName>
    </recommendedName>
</protein>
<evidence type="ECO:0008006" key="3">
    <source>
        <dbReference type="Google" id="ProtNLM"/>
    </source>
</evidence>
<proteinExistence type="predicted"/>
<accession>A0A2H3KA85</accession>
<dbReference type="Proteomes" id="UP000220828">
    <property type="component" value="Unassembled WGS sequence"/>
</dbReference>